<dbReference type="KEGG" id="xne:XNC1_1952"/>
<evidence type="ECO:0000313" key="1">
    <source>
        <dbReference type="EMBL" id="CBJ90012.1"/>
    </source>
</evidence>
<accession>D3VDU5</accession>
<protein>
    <submittedName>
        <fullName evidence="1">Uncharacterized protein</fullName>
    </submittedName>
</protein>
<organism evidence="1 2">
    <name type="scientific">Xenorhabdus nematophila (strain ATCC 19061 / DSM 3370 / CCUG 14189 / LMG 1036 / NCIMB 9965 / AN6)</name>
    <dbReference type="NCBI Taxonomy" id="406817"/>
    <lineage>
        <taxon>Bacteria</taxon>
        <taxon>Pseudomonadati</taxon>
        <taxon>Pseudomonadota</taxon>
        <taxon>Gammaproteobacteria</taxon>
        <taxon>Enterobacterales</taxon>
        <taxon>Morganellaceae</taxon>
        <taxon>Xenorhabdus</taxon>
    </lineage>
</organism>
<dbReference type="GeneID" id="24902308"/>
<dbReference type="Proteomes" id="UP000008075">
    <property type="component" value="Chromosome"/>
</dbReference>
<name>D3VDU5_XENNA</name>
<evidence type="ECO:0000313" key="2">
    <source>
        <dbReference type="Proteomes" id="UP000008075"/>
    </source>
</evidence>
<sequence length="93" mass="10395">MAWEVDDKKALKNIDPGLSETALMNYNSWVNNIRNGGLHPKEAAEAIGDANYKRMKGTSKNVQQFEIRLNGSDRVSFILDKDTVYVLQIGGHS</sequence>
<dbReference type="RefSeq" id="WP_010847395.1">
    <property type="nucleotide sequence ID" value="NC_014228.1"/>
</dbReference>
<reference evidence="1 2" key="1">
    <citation type="journal article" date="2011" name="PLoS ONE">
        <title>The entomopathogenic bacterial endosymbionts xenorhabdus and photorhabdus: convergent lifestyles from divergent genomes.</title>
        <authorList>
            <person name="Chaston J.M."/>
            <person name="Suen G."/>
            <person name="Tucker S.L."/>
            <person name="Andersen A.W."/>
            <person name="Bhasin A."/>
            <person name="Bode E."/>
            <person name="Bode H.B."/>
            <person name="Brachmann A.O."/>
            <person name="Cowles C.E."/>
            <person name="Cowles K.N."/>
            <person name="Darby C."/>
            <person name="de Leon L."/>
            <person name="Drace K."/>
            <person name="Du Z."/>
            <person name="Givaudan A."/>
            <person name="Herbert Tran E.E."/>
            <person name="Jewell K.A."/>
            <person name="Knack J.J."/>
            <person name="Krasomil-Osterfeld K.C."/>
            <person name="Kukor R."/>
            <person name="Lanois A."/>
            <person name="Latreille P."/>
            <person name="Leimgruber N.K."/>
            <person name="Lipke C.M."/>
            <person name="Liu R."/>
            <person name="Lu X."/>
            <person name="Martens E.C."/>
            <person name="Marri P.R."/>
            <person name="Medigue C."/>
            <person name="Menard M.L."/>
            <person name="Miller N.M."/>
            <person name="Morales-Soto N."/>
            <person name="Norton S."/>
            <person name="Ogier J.C."/>
            <person name="Orchard S.S."/>
            <person name="Park D."/>
            <person name="Park Y."/>
            <person name="Qurollo B.A."/>
            <person name="Sugar D.R."/>
            <person name="Richards G.R."/>
            <person name="Rouy Z."/>
            <person name="Slominski B."/>
            <person name="Slominski K."/>
            <person name="Snyder H."/>
            <person name="Tjaden B.C."/>
            <person name="van der Hoeven R."/>
            <person name="Welch R.D."/>
            <person name="Wheeler C."/>
            <person name="Xiang B."/>
            <person name="Barbazuk B."/>
            <person name="Gaudriault S."/>
            <person name="Goodner B."/>
            <person name="Slater S.C."/>
            <person name="Forst S."/>
            <person name="Goldman B.S."/>
            <person name="Goodrich-Blair H."/>
        </authorList>
    </citation>
    <scope>NUCLEOTIDE SEQUENCE [LARGE SCALE GENOMIC DNA]</scope>
    <source>
        <strain evidence="2">ATCC 19061 / DSM 3370 / CCUG 14189 / LMG 1036 / NCIMB 9965 / AN6</strain>
    </source>
</reference>
<dbReference type="EMBL" id="FN667742">
    <property type="protein sequence ID" value="CBJ90012.1"/>
    <property type="molecule type" value="Genomic_DNA"/>
</dbReference>
<dbReference type="HOGENOM" id="CLU_181249_0_0_6"/>
<dbReference type="AlphaFoldDB" id="D3VDU5"/>
<keyword evidence="2" id="KW-1185">Reference proteome</keyword>
<gene>
    <name evidence="1" type="ordered locus">XNC1_1952</name>
</gene>
<proteinExistence type="predicted"/>